<keyword evidence="2" id="KW-1185">Reference proteome</keyword>
<protein>
    <submittedName>
        <fullName evidence="1">Uncharacterized protein</fullName>
    </submittedName>
</protein>
<gene>
    <name evidence="1" type="ORF">VTL71DRAFT_11968</name>
</gene>
<dbReference type="EMBL" id="JAZHXI010000004">
    <property type="protein sequence ID" value="KAL2072625.1"/>
    <property type="molecule type" value="Genomic_DNA"/>
</dbReference>
<name>A0ABR4CRY7_9HELO</name>
<accession>A0ABR4CRY7</accession>
<dbReference type="Proteomes" id="UP001595075">
    <property type="component" value="Unassembled WGS sequence"/>
</dbReference>
<evidence type="ECO:0000313" key="1">
    <source>
        <dbReference type="EMBL" id="KAL2072625.1"/>
    </source>
</evidence>
<proteinExistence type="predicted"/>
<sequence length="136" mass="15289">MSIIMLICAPTQSLRESKKRRNKRQHKNDEENNARYATIHCATLGYSTDSISSHLMEKRIIKRTRRVEEKALQVQACYIVDSLSKCRDSRNAGSVVRRMCHFCGGLAGKVAYGLPPLVSCYLVRHSCSRDAGLAVC</sequence>
<comment type="caution">
    <text evidence="1">The sequence shown here is derived from an EMBL/GenBank/DDBJ whole genome shotgun (WGS) entry which is preliminary data.</text>
</comment>
<evidence type="ECO:0000313" key="2">
    <source>
        <dbReference type="Proteomes" id="UP001595075"/>
    </source>
</evidence>
<reference evidence="1 2" key="1">
    <citation type="journal article" date="2024" name="Commun. Biol.">
        <title>Comparative genomic analysis of thermophilic fungi reveals convergent evolutionary adaptations and gene losses.</title>
        <authorList>
            <person name="Steindorff A.S."/>
            <person name="Aguilar-Pontes M.V."/>
            <person name="Robinson A.J."/>
            <person name="Andreopoulos B."/>
            <person name="LaButti K."/>
            <person name="Kuo A."/>
            <person name="Mondo S."/>
            <person name="Riley R."/>
            <person name="Otillar R."/>
            <person name="Haridas S."/>
            <person name="Lipzen A."/>
            <person name="Grimwood J."/>
            <person name="Schmutz J."/>
            <person name="Clum A."/>
            <person name="Reid I.D."/>
            <person name="Moisan M.C."/>
            <person name="Butler G."/>
            <person name="Nguyen T.T.M."/>
            <person name="Dewar K."/>
            <person name="Conant G."/>
            <person name="Drula E."/>
            <person name="Henrissat B."/>
            <person name="Hansel C."/>
            <person name="Singer S."/>
            <person name="Hutchinson M.I."/>
            <person name="de Vries R.P."/>
            <person name="Natvig D.O."/>
            <person name="Powell A.J."/>
            <person name="Tsang A."/>
            <person name="Grigoriev I.V."/>
        </authorList>
    </citation>
    <scope>NUCLEOTIDE SEQUENCE [LARGE SCALE GENOMIC DNA]</scope>
    <source>
        <strain evidence="1 2">CBS 494.80</strain>
    </source>
</reference>
<organism evidence="1 2">
    <name type="scientific">Oculimacula yallundae</name>
    <dbReference type="NCBI Taxonomy" id="86028"/>
    <lineage>
        <taxon>Eukaryota</taxon>
        <taxon>Fungi</taxon>
        <taxon>Dikarya</taxon>
        <taxon>Ascomycota</taxon>
        <taxon>Pezizomycotina</taxon>
        <taxon>Leotiomycetes</taxon>
        <taxon>Helotiales</taxon>
        <taxon>Ploettnerulaceae</taxon>
        <taxon>Oculimacula</taxon>
    </lineage>
</organism>